<dbReference type="OrthoDB" id="262340at2157"/>
<proteinExistence type="predicted"/>
<reference evidence="2" key="1">
    <citation type="submission" date="2016-10" db="EMBL/GenBank/DDBJ databases">
        <authorList>
            <person name="Varghese N."/>
            <person name="Submissions S."/>
        </authorList>
    </citation>
    <scope>NUCLEOTIDE SEQUENCE [LARGE SCALE GENOMIC DNA]</scope>
    <source>
        <strain evidence="2">CGMCC 1.8981</strain>
    </source>
</reference>
<dbReference type="Pfam" id="PF24433">
    <property type="entry name" value="DUF7556"/>
    <property type="match status" value="1"/>
</dbReference>
<dbReference type="InterPro" id="IPR055978">
    <property type="entry name" value="DUF7556"/>
</dbReference>
<dbReference type="Proteomes" id="UP000199112">
    <property type="component" value="Unassembled WGS sequence"/>
</dbReference>
<gene>
    <name evidence="1" type="ORF">SAMN04487967_0317</name>
</gene>
<name>A0A1H6FKI9_9EURY</name>
<dbReference type="AlphaFoldDB" id="A0A1H6FKI9"/>
<protein>
    <submittedName>
        <fullName evidence="1">Uncharacterized protein</fullName>
    </submittedName>
</protein>
<accession>A0A1H6FKI9</accession>
<sequence length="57" mass="6285">MTLETEPVGEGLHSDGDVVAAIDEIEGETHLVIADIARDNTWLSMPEYDVASLESWR</sequence>
<keyword evidence="2" id="KW-1185">Reference proteome</keyword>
<evidence type="ECO:0000313" key="1">
    <source>
        <dbReference type="EMBL" id="SEH11366.1"/>
    </source>
</evidence>
<dbReference type="EMBL" id="FNWL01000001">
    <property type="protein sequence ID" value="SEH11366.1"/>
    <property type="molecule type" value="Genomic_DNA"/>
</dbReference>
<evidence type="ECO:0000313" key="2">
    <source>
        <dbReference type="Proteomes" id="UP000199112"/>
    </source>
</evidence>
<dbReference type="RefSeq" id="WP_175459655.1">
    <property type="nucleotide sequence ID" value="NZ_FNWL01000001.1"/>
</dbReference>
<organism evidence="1 2">
    <name type="scientific">Natronorubrum sediminis</name>
    <dbReference type="NCBI Taxonomy" id="640943"/>
    <lineage>
        <taxon>Archaea</taxon>
        <taxon>Methanobacteriati</taxon>
        <taxon>Methanobacteriota</taxon>
        <taxon>Stenosarchaea group</taxon>
        <taxon>Halobacteria</taxon>
        <taxon>Halobacteriales</taxon>
        <taxon>Natrialbaceae</taxon>
        <taxon>Natronorubrum</taxon>
    </lineage>
</organism>